<feature type="transmembrane region" description="Helical" evidence="1">
    <location>
        <begin position="54"/>
        <end position="75"/>
    </location>
</feature>
<dbReference type="Proteomes" id="UP000008311">
    <property type="component" value="Unassembled WGS sequence"/>
</dbReference>
<evidence type="ECO:0000313" key="3">
    <source>
        <dbReference type="Proteomes" id="UP000008311"/>
    </source>
</evidence>
<keyword evidence="1" id="KW-0812">Transmembrane</keyword>
<keyword evidence="3" id="KW-1185">Reference proteome</keyword>
<reference evidence="3" key="1">
    <citation type="journal article" date="2010" name="Nat. Biotechnol.">
        <title>Draft genome sequence of the oilseed species Ricinus communis.</title>
        <authorList>
            <person name="Chan A.P."/>
            <person name="Crabtree J."/>
            <person name="Zhao Q."/>
            <person name="Lorenzi H."/>
            <person name="Orvis J."/>
            <person name="Puiu D."/>
            <person name="Melake-Berhan A."/>
            <person name="Jones K.M."/>
            <person name="Redman J."/>
            <person name="Chen G."/>
            <person name="Cahoon E.B."/>
            <person name="Gedil M."/>
            <person name="Stanke M."/>
            <person name="Haas B.J."/>
            <person name="Wortman J.R."/>
            <person name="Fraser-Liggett C.M."/>
            <person name="Ravel J."/>
            <person name="Rabinowicz P.D."/>
        </authorList>
    </citation>
    <scope>NUCLEOTIDE SEQUENCE [LARGE SCALE GENOMIC DNA]</scope>
    <source>
        <strain evidence="3">cv. Hale</strain>
    </source>
</reference>
<sequence length="313" mass="33943">MSDFLPIQFDQSVICIGPSDTQWPSDLTLLSTLLQPSEQAAGDLSTARSRRRTFVALGGVCVAVAVIAGVGVLSVKAPAKVSMLPADIAAMEEVNRKFAAAHLNELRVSLDGRGGVLVHGLVANESENLAARRLLASIMPIRLQARYDVAEVIRRSIGESLSIAGINVNYEGNGVFSIAGKDIPMEALRRGVEHIRQDLSEDVREIRIDATGPAPPDAPEGASYVSIVSSDSVHYAQTSDGVKHIFIFNNRTAGNVHNANVLPEKHRRRQRLSAARVVKRARLTPDVRYATDRRIVEMRMGEAIERQVEGLVG</sequence>
<proteinExistence type="predicted"/>
<dbReference type="AlphaFoldDB" id="B9TE09"/>
<gene>
    <name evidence="2" type="ORF">RCOM_1921580</name>
</gene>
<dbReference type="InParanoid" id="B9TE09"/>
<accession>B9TE09</accession>
<keyword evidence="1" id="KW-1133">Transmembrane helix</keyword>
<name>B9TE09_RICCO</name>
<dbReference type="EMBL" id="EQ978630">
    <property type="protein sequence ID" value="EEF25904.1"/>
    <property type="molecule type" value="Genomic_DNA"/>
</dbReference>
<keyword evidence="1" id="KW-0472">Membrane</keyword>
<protein>
    <submittedName>
        <fullName evidence="2">Uncharacterized protein</fullName>
    </submittedName>
</protein>
<organism evidence="2 3">
    <name type="scientific">Ricinus communis</name>
    <name type="common">Castor bean</name>
    <dbReference type="NCBI Taxonomy" id="3988"/>
    <lineage>
        <taxon>Eukaryota</taxon>
        <taxon>Viridiplantae</taxon>
        <taxon>Streptophyta</taxon>
        <taxon>Embryophyta</taxon>
        <taxon>Tracheophyta</taxon>
        <taxon>Spermatophyta</taxon>
        <taxon>Magnoliopsida</taxon>
        <taxon>eudicotyledons</taxon>
        <taxon>Gunneridae</taxon>
        <taxon>Pentapetalae</taxon>
        <taxon>rosids</taxon>
        <taxon>fabids</taxon>
        <taxon>Malpighiales</taxon>
        <taxon>Euphorbiaceae</taxon>
        <taxon>Acalyphoideae</taxon>
        <taxon>Acalypheae</taxon>
        <taxon>Ricinus</taxon>
    </lineage>
</organism>
<evidence type="ECO:0000256" key="1">
    <source>
        <dbReference type="SAM" id="Phobius"/>
    </source>
</evidence>
<evidence type="ECO:0000313" key="2">
    <source>
        <dbReference type="EMBL" id="EEF25904.1"/>
    </source>
</evidence>